<protein>
    <submittedName>
        <fullName evidence="1">Uncharacterized protein</fullName>
    </submittedName>
</protein>
<dbReference type="PATRIC" id="fig|55758.3.peg.1212"/>
<dbReference type="AlphaFoldDB" id="A0A166BEC3"/>
<dbReference type="Proteomes" id="UP000077066">
    <property type="component" value="Unassembled WGS sequence"/>
</dbReference>
<reference evidence="1 2" key="1">
    <citation type="submission" date="2016-04" db="EMBL/GenBank/DDBJ databases">
        <title>Genome sequence of Methanobrevibacter filiformis DSM 11501.</title>
        <authorList>
            <person name="Poehlein A."/>
            <person name="Seedorf H."/>
            <person name="Daniel R."/>
        </authorList>
    </citation>
    <scope>NUCLEOTIDE SEQUENCE [LARGE SCALE GENOMIC DNA]</scope>
    <source>
        <strain evidence="1 2">DSM 11501</strain>
    </source>
</reference>
<keyword evidence="2" id="KW-1185">Reference proteome</keyword>
<proteinExistence type="predicted"/>
<sequence>MDFYNFNIVNTFTLVDFGDFMDKETKKSLFYKKVNNALYGANPSFIENNLHVLSDGSFEMVNSKCPNCGYLHVRKQEIRETTPKIVYHGKGKIGLRRYYCPRCGTKFKTKLGNLKDENNQFLNSLNETIRESYANRGGSLDSIAQDVKLMLNN</sequence>
<comment type="caution">
    <text evidence="1">The sequence shown here is derived from an EMBL/GenBank/DDBJ whole genome shotgun (WGS) entry which is preliminary data.</text>
</comment>
<gene>
    <name evidence="1" type="ORF">MBFIL_10560</name>
</gene>
<dbReference type="EMBL" id="LWMT01000213">
    <property type="protein sequence ID" value="KZX13226.1"/>
    <property type="molecule type" value="Genomic_DNA"/>
</dbReference>
<organism evidence="1 2">
    <name type="scientific">Methanobrevibacter filiformis</name>
    <dbReference type="NCBI Taxonomy" id="55758"/>
    <lineage>
        <taxon>Archaea</taxon>
        <taxon>Methanobacteriati</taxon>
        <taxon>Methanobacteriota</taxon>
        <taxon>Methanomada group</taxon>
        <taxon>Methanobacteria</taxon>
        <taxon>Methanobacteriales</taxon>
        <taxon>Methanobacteriaceae</taxon>
        <taxon>Methanobrevibacter</taxon>
    </lineage>
</organism>
<name>A0A166BEC3_9EURY</name>
<accession>A0A166BEC3</accession>
<evidence type="ECO:0000313" key="2">
    <source>
        <dbReference type="Proteomes" id="UP000077066"/>
    </source>
</evidence>
<evidence type="ECO:0000313" key="1">
    <source>
        <dbReference type="EMBL" id="KZX13226.1"/>
    </source>
</evidence>